<dbReference type="EMBL" id="ABVL01000037">
    <property type="protein sequence ID" value="EDY16224.1"/>
    <property type="molecule type" value="Genomic_DNA"/>
</dbReference>
<dbReference type="InParanoid" id="B4DBD4"/>
<keyword evidence="2" id="KW-0560">Oxidoreductase</keyword>
<sequence>MAEVTKSSFVIAVPDLQKSSAFYRDVLGFTIHSISDPGWLFYRSGDCTIMAGECRDAIPPSQLGDHSYFAYLQVADVDAFYESVRAAGTKICKTIRDEPWQMREFGLVTADGHRIMFGTSIATNG</sequence>
<evidence type="ECO:0000313" key="2">
    <source>
        <dbReference type="EMBL" id="EDY16224.1"/>
    </source>
</evidence>
<dbReference type="InterPro" id="IPR029068">
    <property type="entry name" value="Glyas_Bleomycin-R_OHBP_Dase"/>
</dbReference>
<dbReference type="STRING" id="497964.CfE428DRAFT_6225"/>
<dbReference type="Proteomes" id="UP000005824">
    <property type="component" value="Unassembled WGS sequence"/>
</dbReference>
<evidence type="ECO:0000313" key="3">
    <source>
        <dbReference type="Proteomes" id="UP000005824"/>
    </source>
</evidence>
<dbReference type="eggNOG" id="COG0346">
    <property type="taxonomic scope" value="Bacteria"/>
</dbReference>
<dbReference type="SUPFAM" id="SSF54593">
    <property type="entry name" value="Glyoxalase/Bleomycin resistance protein/Dihydroxybiphenyl dioxygenase"/>
    <property type="match status" value="1"/>
</dbReference>
<accession>B4DBD4</accession>
<dbReference type="AlphaFoldDB" id="B4DBD4"/>
<evidence type="ECO:0000259" key="1">
    <source>
        <dbReference type="PROSITE" id="PS51819"/>
    </source>
</evidence>
<dbReference type="InterPro" id="IPR004360">
    <property type="entry name" value="Glyas_Fos-R_dOase_dom"/>
</dbReference>
<proteinExistence type="predicted"/>
<dbReference type="InterPro" id="IPR037523">
    <property type="entry name" value="VOC_core"/>
</dbReference>
<comment type="caution">
    <text evidence="2">The sequence shown here is derived from an EMBL/GenBank/DDBJ whole genome shotgun (WGS) entry which is preliminary data.</text>
</comment>
<dbReference type="GO" id="GO:0051213">
    <property type="term" value="F:dioxygenase activity"/>
    <property type="evidence" value="ECO:0007669"/>
    <property type="project" value="UniProtKB-KW"/>
</dbReference>
<name>B4DBD4_9BACT</name>
<dbReference type="PROSITE" id="PS51819">
    <property type="entry name" value="VOC"/>
    <property type="match status" value="1"/>
</dbReference>
<dbReference type="RefSeq" id="WP_006983543.1">
    <property type="nucleotide sequence ID" value="NZ_ABVL01000037.1"/>
</dbReference>
<feature type="domain" description="VOC" evidence="1">
    <location>
        <begin position="5"/>
        <end position="120"/>
    </location>
</feature>
<gene>
    <name evidence="2" type="ORF">CfE428DRAFT_6225</name>
</gene>
<reference evidence="2 3" key="1">
    <citation type="journal article" date="2011" name="J. Bacteriol.">
        <title>Genome sequence of Chthoniobacter flavus Ellin428, an aerobic heterotrophic soil bacterium.</title>
        <authorList>
            <person name="Kant R."/>
            <person name="van Passel M.W."/>
            <person name="Palva A."/>
            <person name="Lucas S."/>
            <person name="Lapidus A."/>
            <person name="Glavina Del Rio T."/>
            <person name="Dalin E."/>
            <person name="Tice H."/>
            <person name="Bruce D."/>
            <person name="Goodwin L."/>
            <person name="Pitluck S."/>
            <person name="Larimer F.W."/>
            <person name="Land M.L."/>
            <person name="Hauser L."/>
            <person name="Sangwan P."/>
            <person name="de Vos W.M."/>
            <person name="Janssen P.H."/>
            <person name="Smidt H."/>
        </authorList>
    </citation>
    <scope>NUCLEOTIDE SEQUENCE [LARGE SCALE GENOMIC DNA]</scope>
    <source>
        <strain evidence="2 3">Ellin428</strain>
    </source>
</reference>
<organism evidence="2 3">
    <name type="scientific">Chthoniobacter flavus Ellin428</name>
    <dbReference type="NCBI Taxonomy" id="497964"/>
    <lineage>
        <taxon>Bacteria</taxon>
        <taxon>Pseudomonadati</taxon>
        <taxon>Verrucomicrobiota</taxon>
        <taxon>Spartobacteria</taxon>
        <taxon>Chthoniobacterales</taxon>
        <taxon>Chthoniobacteraceae</taxon>
        <taxon>Chthoniobacter</taxon>
    </lineage>
</organism>
<dbReference type="Pfam" id="PF00903">
    <property type="entry name" value="Glyoxalase"/>
    <property type="match status" value="1"/>
</dbReference>
<keyword evidence="3" id="KW-1185">Reference proteome</keyword>
<dbReference type="Gene3D" id="3.10.180.10">
    <property type="entry name" value="2,3-Dihydroxybiphenyl 1,2-Dioxygenase, domain 1"/>
    <property type="match status" value="1"/>
</dbReference>
<keyword evidence="2" id="KW-0223">Dioxygenase</keyword>
<protein>
    <submittedName>
        <fullName evidence="2">Glyoxalase/bleomycin resistance protein/dioxygenase</fullName>
    </submittedName>
</protein>